<evidence type="ECO:0000256" key="3">
    <source>
        <dbReference type="ARBA" id="ARBA00022989"/>
    </source>
</evidence>
<keyword evidence="7" id="KW-1185">Reference proteome</keyword>
<sequence length="88" mass="9994">MAATAATPKQSLSVFQEFRAMFYVLGPNESSFRSVEEVPDYVDKATPLFITLILLEIIIKWVQKKHFSFFHNDDITSLSAGIISRLPE</sequence>
<dbReference type="AlphaFoldDB" id="A0A8C5RG80"/>
<keyword evidence="2" id="KW-0812">Transmembrane</keyword>
<organism evidence="6 7">
    <name type="scientific">Laticauda laticaudata</name>
    <name type="common">Blue-ringed sea krait</name>
    <name type="synonym">Blue-lipped sea krait</name>
    <dbReference type="NCBI Taxonomy" id="8630"/>
    <lineage>
        <taxon>Eukaryota</taxon>
        <taxon>Metazoa</taxon>
        <taxon>Chordata</taxon>
        <taxon>Craniata</taxon>
        <taxon>Vertebrata</taxon>
        <taxon>Euteleostomi</taxon>
        <taxon>Lepidosauria</taxon>
        <taxon>Squamata</taxon>
        <taxon>Bifurcata</taxon>
        <taxon>Unidentata</taxon>
        <taxon>Episquamata</taxon>
        <taxon>Toxicofera</taxon>
        <taxon>Serpentes</taxon>
        <taxon>Colubroidea</taxon>
        <taxon>Elapidae</taxon>
        <taxon>Laticaudinae</taxon>
        <taxon>Laticauda</taxon>
    </lineage>
</organism>
<evidence type="ECO:0000313" key="6">
    <source>
        <dbReference type="Ensembl" id="ENSLLTP00000002880.1"/>
    </source>
</evidence>
<comment type="subcellular location">
    <subcellularLocation>
        <location evidence="1">Endomembrane system</location>
        <topology evidence="1">Multi-pass membrane protein</topology>
    </subcellularLocation>
</comment>
<accession>A0A8C5RG80</accession>
<dbReference type="GO" id="GO:0006643">
    <property type="term" value="P:membrane lipid metabolic process"/>
    <property type="evidence" value="ECO:0007669"/>
    <property type="project" value="TreeGrafter"/>
</dbReference>
<dbReference type="Proteomes" id="UP000694406">
    <property type="component" value="Unplaced"/>
</dbReference>
<dbReference type="Ensembl" id="ENSLLTT00000002996.1">
    <property type="protein sequence ID" value="ENSLLTP00000002880.1"/>
    <property type="gene ID" value="ENSLLTG00000002203.1"/>
</dbReference>
<dbReference type="GO" id="GO:0005783">
    <property type="term" value="C:endoplasmic reticulum"/>
    <property type="evidence" value="ECO:0007669"/>
    <property type="project" value="TreeGrafter"/>
</dbReference>
<proteinExistence type="predicted"/>
<dbReference type="PANTHER" id="PTHR21624:SF1">
    <property type="entry name" value="ALKYLGLYCEROL MONOOXYGENASE"/>
    <property type="match status" value="1"/>
</dbReference>
<protein>
    <submittedName>
        <fullName evidence="6">Uncharacterized protein</fullName>
    </submittedName>
</protein>
<dbReference type="InterPro" id="IPR051689">
    <property type="entry name" value="Sterol_desaturase/TMEM195"/>
</dbReference>
<keyword evidence="5" id="KW-0472">Membrane</keyword>
<dbReference type="PANTHER" id="PTHR21624">
    <property type="entry name" value="STEROL DESATURASE-RELATED PROTEIN"/>
    <property type="match status" value="1"/>
</dbReference>
<name>A0A8C5RG80_LATLA</name>
<evidence type="ECO:0000256" key="4">
    <source>
        <dbReference type="ARBA" id="ARBA00023002"/>
    </source>
</evidence>
<dbReference type="GO" id="GO:0016020">
    <property type="term" value="C:membrane"/>
    <property type="evidence" value="ECO:0007669"/>
    <property type="project" value="GOC"/>
</dbReference>
<evidence type="ECO:0000256" key="5">
    <source>
        <dbReference type="ARBA" id="ARBA00023136"/>
    </source>
</evidence>
<evidence type="ECO:0000313" key="7">
    <source>
        <dbReference type="Proteomes" id="UP000694406"/>
    </source>
</evidence>
<reference evidence="6" key="1">
    <citation type="submission" date="2025-08" db="UniProtKB">
        <authorList>
            <consortium name="Ensembl"/>
        </authorList>
    </citation>
    <scope>IDENTIFICATION</scope>
</reference>
<dbReference type="GO" id="GO:0050479">
    <property type="term" value="F:glyceryl-ether monooxygenase activity"/>
    <property type="evidence" value="ECO:0007669"/>
    <property type="project" value="TreeGrafter"/>
</dbReference>
<reference evidence="6" key="2">
    <citation type="submission" date="2025-09" db="UniProtKB">
        <authorList>
            <consortium name="Ensembl"/>
        </authorList>
    </citation>
    <scope>IDENTIFICATION</scope>
</reference>
<dbReference type="GeneTree" id="ENSGT00440000033807"/>
<keyword evidence="4" id="KW-0560">Oxidoreductase</keyword>
<evidence type="ECO:0000256" key="2">
    <source>
        <dbReference type="ARBA" id="ARBA00022692"/>
    </source>
</evidence>
<keyword evidence="3" id="KW-1133">Transmembrane helix</keyword>
<evidence type="ECO:0000256" key="1">
    <source>
        <dbReference type="ARBA" id="ARBA00004127"/>
    </source>
</evidence>